<dbReference type="InterPro" id="IPR036676">
    <property type="entry name" value="PurM-like_C_sf"/>
</dbReference>
<evidence type="ECO:0000256" key="9">
    <source>
        <dbReference type="ARBA" id="ARBA00022755"/>
    </source>
</evidence>
<evidence type="ECO:0000256" key="7">
    <source>
        <dbReference type="ARBA" id="ARBA00022598"/>
    </source>
</evidence>
<dbReference type="PANTHER" id="PTHR10520">
    <property type="entry name" value="TRIFUNCTIONAL PURINE BIOSYNTHETIC PROTEIN ADENOSINE-3-RELATED"/>
    <property type="match status" value="1"/>
</dbReference>
<dbReference type="InterPro" id="IPR010918">
    <property type="entry name" value="PurM-like_C_dom"/>
</dbReference>
<dbReference type="GO" id="GO:0004637">
    <property type="term" value="F:phosphoribosylamine-glycine ligase activity"/>
    <property type="evidence" value="ECO:0007669"/>
    <property type="project" value="TreeGrafter"/>
</dbReference>
<keyword evidence="8 15" id="KW-0547">Nucleotide-binding</keyword>
<evidence type="ECO:0000313" key="18">
    <source>
        <dbReference type="EMBL" id="SPC34407.1"/>
    </source>
</evidence>
<reference evidence="19" key="1">
    <citation type="submission" date="2018-01" db="EMBL/GenBank/DDBJ databases">
        <authorList>
            <person name="Kerou L M."/>
        </authorList>
    </citation>
    <scope>NUCLEOTIDE SEQUENCE [LARGE SCALE GENOMIC DNA]</scope>
    <source>
        <strain evidence="19">SCU2</strain>
    </source>
</reference>
<dbReference type="Pfam" id="PF00586">
    <property type="entry name" value="AIRS"/>
    <property type="match status" value="1"/>
</dbReference>
<dbReference type="InterPro" id="IPR004733">
    <property type="entry name" value="PurM_cligase"/>
</dbReference>
<evidence type="ECO:0000256" key="12">
    <source>
        <dbReference type="ARBA" id="ARBA00032931"/>
    </source>
</evidence>
<evidence type="ECO:0000256" key="1">
    <source>
        <dbReference type="ARBA" id="ARBA00004496"/>
    </source>
</evidence>
<sequence length="381" mass="40836">MARSKKRSRKSSISSSSSKKQGITYKDVGVDTAKIGRIHSIIGSMIAGTHGEHVISGYGHYAGLISIDDERVLAMHIDGVGSKVIVASLAGKYSTIGIDCIAMNANDVVCVGAEPIAFVDYIAVRSPDADMIEEIMKGLAQGAREANLSIVGGELAVLPDLLADGFEMSKGKGKATRGRGKVKDRMDNNAFDLAGAVIGIARKDELILGESINAGDVIVGIASNGLHANGYTLARHVLLSRYRLDERIDELDSTLEDELLKPTRIYVKPILDVIKRIDVHGIAHITGGAFKKLTRLNSSVKFVLDSMPEPPAIFRLIKMHAGIDDAEMYSTFNMGIGMCVVAARGDEDAIISICKSHDMDAMVIGRVEEGNGVYINDVRIA</sequence>
<dbReference type="GO" id="GO:0005829">
    <property type="term" value="C:cytosol"/>
    <property type="evidence" value="ECO:0007669"/>
    <property type="project" value="TreeGrafter"/>
</dbReference>
<organism evidence="18 19">
    <name type="scientific">Candidatus Nitrosocaldus cavascurensis</name>
    <dbReference type="NCBI Taxonomy" id="2058097"/>
    <lineage>
        <taxon>Archaea</taxon>
        <taxon>Nitrososphaerota</taxon>
        <taxon>Nitrososphaeria</taxon>
        <taxon>Candidatus Nitrosocaldales</taxon>
        <taxon>Candidatus Nitrosocaldaceae</taxon>
        <taxon>Candidatus Nitrosocaldus</taxon>
    </lineage>
</organism>
<evidence type="ECO:0000256" key="5">
    <source>
        <dbReference type="ARBA" id="ARBA00020367"/>
    </source>
</evidence>
<evidence type="ECO:0000256" key="4">
    <source>
        <dbReference type="ARBA" id="ARBA00013047"/>
    </source>
</evidence>
<dbReference type="PANTHER" id="PTHR10520:SF12">
    <property type="entry name" value="TRIFUNCTIONAL PURINE BIOSYNTHETIC PROTEIN ADENOSINE-3"/>
    <property type="match status" value="1"/>
</dbReference>
<evidence type="ECO:0000256" key="2">
    <source>
        <dbReference type="ARBA" id="ARBA00004686"/>
    </source>
</evidence>
<evidence type="ECO:0000256" key="14">
    <source>
        <dbReference type="ARBA" id="ARBA00049057"/>
    </source>
</evidence>
<dbReference type="AlphaFoldDB" id="A0A2K5ARZ4"/>
<evidence type="ECO:0000256" key="3">
    <source>
        <dbReference type="ARBA" id="ARBA00010280"/>
    </source>
</evidence>
<dbReference type="GO" id="GO:0005524">
    <property type="term" value="F:ATP binding"/>
    <property type="evidence" value="ECO:0007669"/>
    <property type="project" value="UniProtKB-KW"/>
</dbReference>
<keyword evidence="6 15" id="KW-0963">Cytoplasm</keyword>
<keyword evidence="7 15" id="KW-0436">Ligase</keyword>
<dbReference type="KEGG" id="ncv:NCAV_1240"/>
<keyword evidence="19" id="KW-1185">Reference proteome</keyword>
<keyword evidence="10 15" id="KW-0067">ATP-binding</keyword>
<evidence type="ECO:0000256" key="10">
    <source>
        <dbReference type="ARBA" id="ARBA00022840"/>
    </source>
</evidence>
<comment type="similarity">
    <text evidence="3 15">Belongs to the AIR synthase family.</text>
</comment>
<comment type="subcellular location">
    <subcellularLocation>
        <location evidence="1 15">Cytoplasm</location>
    </subcellularLocation>
</comment>
<dbReference type="InterPro" id="IPR016188">
    <property type="entry name" value="PurM-like_N"/>
</dbReference>
<evidence type="ECO:0000256" key="11">
    <source>
        <dbReference type="ARBA" id="ARBA00031908"/>
    </source>
</evidence>
<dbReference type="InterPro" id="IPR036921">
    <property type="entry name" value="PurM-like_N_sf"/>
</dbReference>
<protein>
    <recommendedName>
        <fullName evidence="5 15">Phosphoribosylformylglycinamidine cyclo-ligase</fullName>
        <ecNumber evidence="4 15">6.3.3.1</ecNumber>
    </recommendedName>
    <alternativeName>
        <fullName evidence="12 15">AIR synthase</fullName>
    </alternativeName>
    <alternativeName>
        <fullName evidence="13 15">AIRS</fullName>
    </alternativeName>
    <alternativeName>
        <fullName evidence="11 15">Phosphoribosyl-aminoimidazole synthetase</fullName>
    </alternativeName>
</protein>
<dbReference type="Gene3D" id="3.90.650.10">
    <property type="entry name" value="PurM-like C-terminal domain"/>
    <property type="match status" value="1"/>
</dbReference>
<evidence type="ECO:0000313" key="19">
    <source>
        <dbReference type="Proteomes" id="UP000236248"/>
    </source>
</evidence>
<accession>A0A2K5ARZ4</accession>
<evidence type="ECO:0000256" key="6">
    <source>
        <dbReference type="ARBA" id="ARBA00022490"/>
    </source>
</evidence>
<dbReference type="HAMAP" id="MF_00741">
    <property type="entry name" value="AIRS"/>
    <property type="match status" value="1"/>
</dbReference>
<dbReference type="GeneID" id="41595244"/>
<evidence type="ECO:0000256" key="13">
    <source>
        <dbReference type="ARBA" id="ARBA00033093"/>
    </source>
</evidence>
<dbReference type="GO" id="GO:0004641">
    <property type="term" value="F:phosphoribosylformylglycinamidine cyclo-ligase activity"/>
    <property type="evidence" value="ECO:0007669"/>
    <property type="project" value="UniProtKB-UniRule"/>
</dbReference>
<dbReference type="EC" id="6.3.3.1" evidence="4 15"/>
<comment type="pathway">
    <text evidence="2 15">Purine metabolism; IMP biosynthesis via de novo pathway; 5-amino-1-(5-phospho-D-ribosyl)imidazole from N(2)-formyl-N(1)-(5-phospho-D-ribosyl)glycinamide: step 2/2.</text>
</comment>
<dbReference type="FunFam" id="3.90.650.10:FF:000011">
    <property type="entry name" value="Phosphoribosylformylglycinamidine cyclo-ligase"/>
    <property type="match status" value="1"/>
</dbReference>
<evidence type="ECO:0000259" key="17">
    <source>
        <dbReference type="Pfam" id="PF02769"/>
    </source>
</evidence>
<dbReference type="SUPFAM" id="SSF56042">
    <property type="entry name" value="PurM C-terminal domain-like"/>
    <property type="match status" value="1"/>
</dbReference>
<dbReference type="Proteomes" id="UP000236248">
    <property type="component" value="Chromosome NCAV"/>
</dbReference>
<keyword evidence="9 15" id="KW-0658">Purine biosynthesis</keyword>
<dbReference type="UniPathway" id="UPA00074">
    <property type="reaction ID" value="UER00129"/>
</dbReference>
<dbReference type="CDD" id="cd02196">
    <property type="entry name" value="PurM"/>
    <property type="match status" value="1"/>
</dbReference>
<dbReference type="GO" id="GO:0006189">
    <property type="term" value="P:'de novo' IMP biosynthetic process"/>
    <property type="evidence" value="ECO:0007669"/>
    <property type="project" value="UniProtKB-UniRule"/>
</dbReference>
<dbReference type="EMBL" id="LT981265">
    <property type="protein sequence ID" value="SPC34407.1"/>
    <property type="molecule type" value="Genomic_DNA"/>
</dbReference>
<gene>
    <name evidence="15 18" type="primary">purM</name>
    <name evidence="18" type="ORF">NCAV_1240</name>
</gene>
<proteinExistence type="inferred from homology"/>
<dbReference type="Pfam" id="PF02769">
    <property type="entry name" value="AIRS_C"/>
    <property type="match status" value="1"/>
</dbReference>
<dbReference type="Gene3D" id="3.30.1330.10">
    <property type="entry name" value="PurM-like, N-terminal domain"/>
    <property type="match status" value="1"/>
</dbReference>
<evidence type="ECO:0000256" key="15">
    <source>
        <dbReference type="HAMAP-Rule" id="MF_00741"/>
    </source>
</evidence>
<dbReference type="GO" id="GO:0046084">
    <property type="term" value="P:adenine biosynthetic process"/>
    <property type="evidence" value="ECO:0007669"/>
    <property type="project" value="TreeGrafter"/>
</dbReference>
<evidence type="ECO:0000259" key="16">
    <source>
        <dbReference type="Pfam" id="PF00586"/>
    </source>
</evidence>
<feature type="domain" description="PurM-like N-terminal" evidence="16">
    <location>
        <begin position="60"/>
        <end position="157"/>
    </location>
</feature>
<dbReference type="RefSeq" id="WP_103286932.1">
    <property type="nucleotide sequence ID" value="NZ_LT981265.1"/>
</dbReference>
<evidence type="ECO:0000256" key="8">
    <source>
        <dbReference type="ARBA" id="ARBA00022741"/>
    </source>
</evidence>
<name>A0A2K5ARZ4_9ARCH</name>
<feature type="domain" description="PurM-like C-terminal" evidence="17">
    <location>
        <begin position="214"/>
        <end position="375"/>
    </location>
</feature>
<comment type="catalytic activity">
    <reaction evidence="14 15">
        <text>2-formamido-N(1)-(5-O-phospho-beta-D-ribosyl)acetamidine + ATP = 5-amino-1-(5-phospho-beta-D-ribosyl)imidazole + ADP + phosphate + H(+)</text>
        <dbReference type="Rhea" id="RHEA:23032"/>
        <dbReference type="ChEBI" id="CHEBI:15378"/>
        <dbReference type="ChEBI" id="CHEBI:30616"/>
        <dbReference type="ChEBI" id="CHEBI:43474"/>
        <dbReference type="ChEBI" id="CHEBI:137981"/>
        <dbReference type="ChEBI" id="CHEBI:147287"/>
        <dbReference type="ChEBI" id="CHEBI:456216"/>
        <dbReference type="EC" id="6.3.3.1"/>
    </reaction>
</comment>
<dbReference type="SUPFAM" id="SSF55326">
    <property type="entry name" value="PurM N-terminal domain-like"/>
    <property type="match status" value="1"/>
</dbReference>